<proteinExistence type="predicted"/>
<name>A0ABS3JCP9_9BACT</name>
<comment type="caution">
    <text evidence="1">The sequence shown here is derived from an EMBL/GenBank/DDBJ whole genome shotgun (WGS) entry which is preliminary data.</text>
</comment>
<gene>
    <name evidence="1" type="ORF">J2I46_04155</name>
</gene>
<dbReference type="Proteomes" id="UP000664628">
    <property type="component" value="Unassembled WGS sequence"/>
</dbReference>
<evidence type="ECO:0000313" key="2">
    <source>
        <dbReference type="Proteomes" id="UP000664628"/>
    </source>
</evidence>
<evidence type="ECO:0000313" key="1">
    <source>
        <dbReference type="EMBL" id="MBO0947760.1"/>
    </source>
</evidence>
<organism evidence="1 2">
    <name type="scientific">Fibrella forsythiae</name>
    <dbReference type="NCBI Taxonomy" id="2817061"/>
    <lineage>
        <taxon>Bacteria</taxon>
        <taxon>Pseudomonadati</taxon>
        <taxon>Bacteroidota</taxon>
        <taxon>Cytophagia</taxon>
        <taxon>Cytophagales</taxon>
        <taxon>Spirosomataceae</taxon>
        <taxon>Fibrella</taxon>
    </lineage>
</organism>
<dbReference type="RefSeq" id="WP_207327663.1">
    <property type="nucleotide sequence ID" value="NZ_JAFMYW010000001.1"/>
</dbReference>
<accession>A0ABS3JCP9</accession>
<dbReference type="EMBL" id="JAFMYW010000001">
    <property type="protein sequence ID" value="MBO0947760.1"/>
    <property type="molecule type" value="Genomic_DNA"/>
</dbReference>
<keyword evidence="2" id="KW-1185">Reference proteome</keyword>
<sequence>MKWHAEKIICRGERGLGEKNELAMTKTGKACANFLIALLLNAIPGTFAFAQKIVKTFADVYPLQRRYVPVLDSSLNVAALSLKERNKLIEKIVEVDQMFRKSLNKIGATSESAEAKHYVGLMVTNDAVNQALLRKIIKLDGWPCDVKKGEKSLSYKAWFIVWHAGIQQQNEFYPYLKAAYNSNCMYETQFKPIDEAVRRVRQFQSFTITN</sequence>
<reference evidence="1 2" key="1">
    <citation type="submission" date="2021-03" db="EMBL/GenBank/DDBJ databases">
        <title>Fibrella sp. HMF5405 genome sequencing and assembly.</title>
        <authorList>
            <person name="Kang H."/>
            <person name="Kim H."/>
            <person name="Bae S."/>
            <person name="Joh K."/>
        </authorList>
    </citation>
    <scope>NUCLEOTIDE SEQUENCE [LARGE SCALE GENOMIC DNA]</scope>
    <source>
        <strain evidence="1 2">HMF5405</strain>
    </source>
</reference>
<protein>
    <submittedName>
        <fullName evidence="1">Uncharacterized protein</fullName>
    </submittedName>
</protein>